<dbReference type="EMBL" id="JDSS02000026">
    <property type="protein sequence ID" value="KFB67745.1"/>
    <property type="molecule type" value="Genomic_DNA"/>
</dbReference>
<proteinExistence type="predicted"/>
<sequence>MDTFLLLSGRVAGIGGLLLCSIAAVLRLAGNYYLGTFQLATVLQGGMAATVVGCFLLLLSLTTPGKAHRSLRSPE</sequence>
<keyword evidence="1" id="KW-0812">Transmembrane</keyword>
<protein>
    <submittedName>
        <fullName evidence="2">Uncharacterized protein</fullName>
    </submittedName>
</protein>
<dbReference type="RefSeq" id="WP_034927014.1">
    <property type="nucleotide sequence ID" value="NZ_JDSS02000026.1"/>
</dbReference>
<evidence type="ECO:0000256" key="1">
    <source>
        <dbReference type="SAM" id="Phobius"/>
    </source>
</evidence>
<name>A0A084XZ51_9PROT</name>
<keyword evidence="1" id="KW-0472">Membrane</keyword>
<gene>
    <name evidence="2" type="ORF">CAPSK01_002860</name>
</gene>
<organism evidence="2 3">
    <name type="scientific">Candidatus Accumulibacter vicinus</name>
    <dbReference type="NCBI Taxonomy" id="2954382"/>
    <lineage>
        <taxon>Bacteria</taxon>
        <taxon>Pseudomonadati</taxon>
        <taxon>Pseudomonadota</taxon>
        <taxon>Betaproteobacteria</taxon>
        <taxon>Candidatus Accumulibacter</taxon>
    </lineage>
</organism>
<evidence type="ECO:0000313" key="2">
    <source>
        <dbReference type="EMBL" id="KFB67745.1"/>
    </source>
</evidence>
<dbReference type="AlphaFoldDB" id="A0A084XZ51"/>
<feature type="transmembrane region" description="Helical" evidence="1">
    <location>
        <begin position="42"/>
        <end position="62"/>
    </location>
</feature>
<comment type="caution">
    <text evidence="2">The sequence shown here is derived from an EMBL/GenBank/DDBJ whole genome shotgun (WGS) entry which is preliminary data.</text>
</comment>
<keyword evidence="1" id="KW-1133">Transmembrane helix</keyword>
<reference evidence="2 3" key="1">
    <citation type="submission" date="2014-07" db="EMBL/GenBank/DDBJ databases">
        <title>Expanding our view of genomic diversity in Candidatus Accumulibacter clades.</title>
        <authorList>
            <person name="Skennerton C.T."/>
            <person name="Barr J.J."/>
            <person name="Slater F.R."/>
            <person name="Bond P.L."/>
            <person name="Tyson G.W."/>
        </authorList>
    </citation>
    <scope>NUCLEOTIDE SEQUENCE [LARGE SCALE GENOMIC DNA]</scope>
    <source>
        <strain evidence="3">SK-01</strain>
    </source>
</reference>
<accession>A0A084XZ51</accession>
<dbReference type="Proteomes" id="UP000019812">
    <property type="component" value="Unassembled WGS sequence"/>
</dbReference>
<evidence type="ECO:0000313" key="3">
    <source>
        <dbReference type="Proteomes" id="UP000019812"/>
    </source>
</evidence>
<feature type="transmembrane region" description="Helical" evidence="1">
    <location>
        <begin position="12"/>
        <end position="30"/>
    </location>
</feature>